<dbReference type="Proteomes" id="UP000327236">
    <property type="component" value="Unassembled WGS sequence"/>
</dbReference>
<gene>
    <name evidence="1" type="ORF">F6H94_05900</name>
</gene>
<dbReference type="OrthoDB" id="2314505at2"/>
<reference evidence="1 2" key="1">
    <citation type="submission" date="2019-09" db="EMBL/GenBank/DDBJ databases">
        <title>Draft genome sequence assemblies of isolates from the urinary tract.</title>
        <authorList>
            <person name="Mores C.R."/>
            <person name="Putonti C."/>
            <person name="Wolfe A.J."/>
        </authorList>
    </citation>
    <scope>NUCLEOTIDE SEQUENCE [LARGE SCALE GENOMIC DNA]</scope>
    <source>
        <strain evidence="1 2">UMB246</strain>
    </source>
</reference>
<dbReference type="EMBL" id="VYWW01000024">
    <property type="protein sequence ID" value="KAA9321951.1"/>
    <property type="molecule type" value="Genomic_DNA"/>
</dbReference>
<dbReference type="AlphaFoldDB" id="A0A5N1ID72"/>
<name>A0A5N1ID72_LACJE</name>
<proteinExistence type="predicted"/>
<accession>A0A5N1ID72</accession>
<protein>
    <submittedName>
        <fullName evidence="1">Uncharacterized protein</fullName>
    </submittedName>
</protein>
<comment type="caution">
    <text evidence="1">The sequence shown here is derived from an EMBL/GenBank/DDBJ whole genome shotgun (WGS) entry which is preliminary data.</text>
</comment>
<organism evidence="1 2">
    <name type="scientific">Lactobacillus jensenii</name>
    <dbReference type="NCBI Taxonomy" id="109790"/>
    <lineage>
        <taxon>Bacteria</taxon>
        <taxon>Bacillati</taxon>
        <taxon>Bacillota</taxon>
        <taxon>Bacilli</taxon>
        <taxon>Lactobacillales</taxon>
        <taxon>Lactobacillaceae</taxon>
        <taxon>Lactobacillus</taxon>
    </lineage>
</organism>
<sequence>MKCIFRRFCMESLNTIKLADELTIKQDDILADTAKLNADAIYQLIDELKVLKHPIQEYFEMSQDEYYSSESDHQLTLLDMNNKLVDLHDRILTNHVDGYVDKDEINLTYNHENPYEDGMYDKETDFHVLAYSLKVISAVMAVAPQKLTEIISKDAVLSLGLAVYALKHNA</sequence>
<evidence type="ECO:0000313" key="1">
    <source>
        <dbReference type="EMBL" id="KAA9321951.1"/>
    </source>
</evidence>
<evidence type="ECO:0000313" key="2">
    <source>
        <dbReference type="Proteomes" id="UP000327236"/>
    </source>
</evidence>